<keyword evidence="2 7" id="KW-0812">Transmembrane</keyword>
<dbReference type="InterPro" id="IPR039421">
    <property type="entry name" value="Type_1_exporter"/>
</dbReference>
<name>A0ABU9HSC9_9FLAO</name>
<dbReference type="GO" id="GO:0005524">
    <property type="term" value="F:ATP binding"/>
    <property type="evidence" value="ECO:0007669"/>
    <property type="project" value="UniProtKB-KW"/>
</dbReference>
<evidence type="ECO:0000313" key="10">
    <source>
        <dbReference type="EMBL" id="MEL1242633.1"/>
    </source>
</evidence>
<dbReference type="Pfam" id="PF00664">
    <property type="entry name" value="ABC_membrane"/>
    <property type="match status" value="1"/>
</dbReference>
<feature type="transmembrane region" description="Helical" evidence="7">
    <location>
        <begin position="21"/>
        <end position="43"/>
    </location>
</feature>
<sequence>MKARKTTSLKKVMQFAKPYRARFVWVIIFAIALSIFAAVRPYLLKQTVDEYVLHKHESGLLNFVALMAAVLVFEVASQFYFVYWANWLGQDIVKDIREKLFGHISSFRMKFFDNEAVGRLVTRTVFDIESIAKIFSQGLFMIISDLLKMLVVLCVMFYMNWKLTLIVMLAMPILVFATRIFQKKMKGAFEEVRAQVANLNTFVQERVTGMKIVQLFNREEIEYEKFKDINKKHNDAWQKNILYNSIFFPIADTISQLTLGLIIWYGSTSILNGESITSSGDLFAYIWFIGMLFNPLRQIADKFNEMQMGIIASDRVFELLEMEELIQQSGTIEAGHFKGELQFDNVRFSYLEGEEVIKGINLNVDAGATIAIVGATGAGKSTIINLLNRFYEIDSGRISIDGTDINEFTLESLRRQIGIVLQDVFLLADTILNNITLNDPSISRENVINAAKAIGVHDFIMSLPEGYDYNVKERGVMLSSGQRQLIAFLRAYVSNPSILILDEATSSIDTHSEEMIRTATDKITKGRTSIVIAHRLATIVNADKIIVMDKGLIVESGTHYELINREEGYYKNLYYSQFAVEAP</sequence>
<keyword evidence="3" id="KW-0547">Nucleotide-binding</keyword>
<comment type="subcellular location">
    <subcellularLocation>
        <location evidence="1">Cell membrane</location>
        <topology evidence="1">Multi-pass membrane protein</topology>
    </subcellularLocation>
</comment>
<dbReference type="SMART" id="SM00382">
    <property type="entry name" value="AAA"/>
    <property type="match status" value="1"/>
</dbReference>
<dbReference type="PROSITE" id="PS50929">
    <property type="entry name" value="ABC_TM1F"/>
    <property type="match status" value="1"/>
</dbReference>
<feature type="transmembrane region" description="Helical" evidence="7">
    <location>
        <begin position="139"/>
        <end position="159"/>
    </location>
</feature>
<dbReference type="Gene3D" id="1.20.1560.10">
    <property type="entry name" value="ABC transporter type 1, transmembrane domain"/>
    <property type="match status" value="1"/>
</dbReference>
<dbReference type="PANTHER" id="PTHR43394">
    <property type="entry name" value="ATP-DEPENDENT PERMEASE MDL1, MITOCHONDRIAL"/>
    <property type="match status" value="1"/>
</dbReference>
<dbReference type="PROSITE" id="PS50893">
    <property type="entry name" value="ABC_TRANSPORTER_2"/>
    <property type="match status" value="1"/>
</dbReference>
<evidence type="ECO:0000256" key="6">
    <source>
        <dbReference type="ARBA" id="ARBA00023136"/>
    </source>
</evidence>
<organism evidence="10 11">
    <name type="scientific">Flavobacterium arundinis</name>
    <dbReference type="NCBI Taxonomy" id="3139143"/>
    <lineage>
        <taxon>Bacteria</taxon>
        <taxon>Pseudomonadati</taxon>
        <taxon>Bacteroidota</taxon>
        <taxon>Flavobacteriia</taxon>
        <taxon>Flavobacteriales</taxon>
        <taxon>Flavobacteriaceae</taxon>
        <taxon>Flavobacterium</taxon>
    </lineage>
</organism>
<evidence type="ECO:0000256" key="2">
    <source>
        <dbReference type="ARBA" id="ARBA00022692"/>
    </source>
</evidence>
<feature type="transmembrane region" description="Helical" evidence="7">
    <location>
        <begin position="241"/>
        <end position="264"/>
    </location>
</feature>
<dbReference type="Proteomes" id="UP001464555">
    <property type="component" value="Unassembled WGS sequence"/>
</dbReference>
<dbReference type="InterPro" id="IPR027417">
    <property type="entry name" value="P-loop_NTPase"/>
</dbReference>
<dbReference type="EMBL" id="JBBYHR010000001">
    <property type="protein sequence ID" value="MEL1242633.1"/>
    <property type="molecule type" value="Genomic_DNA"/>
</dbReference>
<dbReference type="InterPro" id="IPR036640">
    <property type="entry name" value="ABC1_TM_sf"/>
</dbReference>
<dbReference type="Pfam" id="PF00005">
    <property type="entry name" value="ABC_tran"/>
    <property type="match status" value="1"/>
</dbReference>
<dbReference type="Gene3D" id="3.40.50.300">
    <property type="entry name" value="P-loop containing nucleotide triphosphate hydrolases"/>
    <property type="match status" value="1"/>
</dbReference>
<gene>
    <name evidence="10" type="ORF">AAEO56_00050</name>
</gene>
<dbReference type="PROSITE" id="PS00211">
    <property type="entry name" value="ABC_TRANSPORTER_1"/>
    <property type="match status" value="1"/>
</dbReference>
<evidence type="ECO:0000256" key="5">
    <source>
        <dbReference type="ARBA" id="ARBA00022989"/>
    </source>
</evidence>
<protein>
    <submittedName>
        <fullName evidence="10">ABC transporter ATP-binding protein</fullName>
    </submittedName>
</protein>
<dbReference type="InterPro" id="IPR017871">
    <property type="entry name" value="ABC_transporter-like_CS"/>
</dbReference>
<keyword evidence="11" id="KW-1185">Reference proteome</keyword>
<feature type="transmembrane region" description="Helical" evidence="7">
    <location>
        <begin position="165"/>
        <end position="181"/>
    </location>
</feature>
<dbReference type="PANTHER" id="PTHR43394:SF1">
    <property type="entry name" value="ATP-BINDING CASSETTE SUB-FAMILY B MEMBER 10, MITOCHONDRIAL"/>
    <property type="match status" value="1"/>
</dbReference>
<evidence type="ECO:0000256" key="7">
    <source>
        <dbReference type="SAM" id="Phobius"/>
    </source>
</evidence>
<evidence type="ECO:0000313" key="11">
    <source>
        <dbReference type="Proteomes" id="UP001464555"/>
    </source>
</evidence>
<feature type="domain" description="ABC transmembrane type-1" evidence="9">
    <location>
        <begin position="24"/>
        <end position="308"/>
    </location>
</feature>
<keyword evidence="5 7" id="KW-1133">Transmembrane helix</keyword>
<dbReference type="SUPFAM" id="SSF52540">
    <property type="entry name" value="P-loop containing nucleoside triphosphate hydrolases"/>
    <property type="match status" value="1"/>
</dbReference>
<keyword evidence="6 7" id="KW-0472">Membrane</keyword>
<feature type="domain" description="ABC transporter" evidence="8">
    <location>
        <begin position="341"/>
        <end position="575"/>
    </location>
</feature>
<evidence type="ECO:0000256" key="3">
    <source>
        <dbReference type="ARBA" id="ARBA00022741"/>
    </source>
</evidence>
<evidence type="ECO:0000256" key="4">
    <source>
        <dbReference type="ARBA" id="ARBA00022840"/>
    </source>
</evidence>
<keyword evidence="4 10" id="KW-0067">ATP-binding</keyword>
<accession>A0ABU9HSC9</accession>
<dbReference type="CDD" id="cd18544">
    <property type="entry name" value="ABC_6TM_TmrA_like"/>
    <property type="match status" value="1"/>
</dbReference>
<reference evidence="10 11" key="1">
    <citation type="submission" date="2024-04" db="EMBL/GenBank/DDBJ databases">
        <title>Flavobacterium sp. DGU11 16S ribosomal RNA gene Genome sequencing and assembly.</title>
        <authorList>
            <person name="Park S."/>
        </authorList>
    </citation>
    <scope>NUCLEOTIDE SEQUENCE [LARGE SCALE GENOMIC DNA]</scope>
    <source>
        <strain evidence="10 11">DGU11</strain>
    </source>
</reference>
<evidence type="ECO:0000259" key="8">
    <source>
        <dbReference type="PROSITE" id="PS50893"/>
    </source>
</evidence>
<dbReference type="InterPro" id="IPR003439">
    <property type="entry name" value="ABC_transporter-like_ATP-bd"/>
</dbReference>
<feature type="transmembrane region" description="Helical" evidence="7">
    <location>
        <begin position="63"/>
        <end position="84"/>
    </location>
</feature>
<dbReference type="InterPro" id="IPR011527">
    <property type="entry name" value="ABC1_TM_dom"/>
</dbReference>
<dbReference type="CDD" id="cd03254">
    <property type="entry name" value="ABCC_Glucan_exporter_like"/>
    <property type="match status" value="1"/>
</dbReference>
<dbReference type="InterPro" id="IPR003593">
    <property type="entry name" value="AAA+_ATPase"/>
</dbReference>
<evidence type="ECO:0000259" key="9">
    <source>
        <dbReference type="PROSITE" id="PS50929"/>
    </source>
</evidence>
<evidence type="ECO:0000256" key="1">
    <source>
        <dbReference type="ARBA" id="ARBA00004651"/>
    </source>
</evidence>
<proteinExistence type="predicted"/>
<dbReference type="SUPFAM" id="SSF90123">
    <property type="entry name" value="ABC transporter transmembrane region"/>
    <property type="match status" value="1"/>
</dbReference>
<feature type="transmembrane region" description="Helical" evidence="7">
    <location>
        <begin position="276"/>
        <end position="296"/>
    </location>
</feature>
<comment type="caution">
    <text evidence="10">The sequence shown here is derived from an EMBL/GenBank/DDBJ whole genome shotgun (WGS) entry which is preliminary data.</text>
</comment>
<dbReference type="RefSeq" id="WP_341694959.1">
    <property type="nucleotide sequence ID" value="NZ_JBBYHR010000001.1"/>
</dbReference>